<feature type="domain" description="Peptidase M1 membrane alanine aminopeptidase" evidence="24">
    <location>
        <begin position="260"/>
        <end position="487"/>
    </location>
</feature>
<comment type="cofactor">
    <cofactor evidence="20 22">
        <name>Zn(2+)</name>
        <dbReference type="ChEBI" id="CHEBI:29105"/>
    </cofactor>
    <text evidence="20 22">Binds 1 zinc ion per subunit.</text>
</comment>
<keyword evidence="7 22" id="KW-0645">Protease</keyword>
<dbReference type="Gene3D" id="1.10.390.10">
    <property type="entry name" value="Neutral Protease Domain 2"/>
    <property type="match status" value="1"/>
</dbReference>
<dbReference type="GO" id="GO:0042277">
    <property type="term" value="F:peptide binding"/>
    <property type="evidence" value="ECO:0007669"/>
    <property type="project" value="TreeGrafter"/>
</dbReference>
<dbReference type="Gene3D" id="1.25.50.20">
    <property type="match status" value="1"/>
</dbReference>
<name>A0A1Y1MQF5_PHOPY</name>
<evidence type="ECO:0000259" key="24">
    <source>
        <dbReference type="Pfam" id="PF01433"/>
    </source>
</evidence>
<feature type="binding site" evidence="20">
    <location>
        <position position="339"/>
    </location>
    <ligand>
        <name>Zn(2+)</name>
        <dbReference type="ChEBI" id="CHEBI:29105"/>
        <note>catalytic</note>
    </ligand>
</feature>
<evidence type="ECO:0000256" key="16">
    <source>
        <dbReference type="ARBA" id="ARBA00023157"/>
    </source>
</evidence>
<proteinExistence type="inferred from homology"/>
<comment type="catalytic activity">
    <reaction evidence="1">
        <text>Release of an N-terminal amino acid, Xaa-|-Yaa- from a peptide, amide or arylamide. Xaa is preferably Ala, but may be most amino acids including Pro (slow action). When a terminal hydrophobic residue is followed by a prolyl residue, the two may be released as an intact Xaa-Pro dipeptide.</text>
        <dbReference type="EC" id="3.4.11.2"/>
    </reaction>
</comment>
<dbReference type="GO" id="GO:0016285">
    <property type="term" value="F:alanyl aminopeptidase activity"/>
    <property type="evidence" value="ECO:0007669"/>
    <property type="project" value="UniProtKB-EC"/>
</dbReference>
<keyword evidence="14 22" id="KW-0482">Metalloprotease</keyword>
<dbReference type="GO" id="GO:0008270">
    <property type="term" value="F:zinc ion binding"/>
    <property type="evidence" value="ECO:0007669"/>
    <property type="project" value="UniProtKB-UniRule"/>
</dbReference>
<reference evidence="27" key="1">
    <citation type="journal article" date="2016" name="Sci. Rep.">
        <title>Molecular characterization of firefly nuptial gifts: a multi-omics approach sheds light on postcopulatory sexual selection.</title>
        <authorList>
            <person name="Al-Wathiqui N."/>
            <person name="Fallon T.R."/>
            <person name="South A."/>
            <person name="Weng J.K."/>
            <person name="Lewis S.M."/>
        </authorList>
    </citation>
    <scope>NUCLEOTIDE SEQUENCE</scope>
</reference>
<evidence type="ECO:0000256" key="6">
    <source>
        <dbReference type="ARBA" id="ARBA00022622"/>
    </source>
</evidence>
<evidence type="ECO:0000256" key="17">
    <source>
        <dbReference type="ARBA" id="ARBA00023180"/>
    </source>
</evidence>
<keyword evidence="15" id="KW-0472">Membrane</keyword>
<evidence type="ECO:0000256" key="20">
    <source>
        <dbReference type="PIRSR" id="PIRSR634016-3"/>
    </source>
</evidence>
<keyword evidence="22" id="KW-0031">Aminopeptidase</keyword>
<dbReference type="InterPro" id="IPR024571">
    <property type="entry name" value="ERAP1-like_C_dom"/>
</dbReference>
<dbReference type="CDD" id="cd09601">
    <property type="entry name" value="M1_APN-Q_like"/>
    <property type="match status" value="1"/>
</dbReference>
<keyword evidence="17" id="KW-0325">Glycoprotein</keyword>
<evidence type="ECO:0000259" key="25">
    <source>
        <dbReference type="Pfam" id="PF11838"/>
    </source>
</evidence>
<dbReference type="GO" id="GO:0098552">
    <property type="term" value="C:side of membrane"/>
    <property type="evidence" value="ECO:0007669"/>
    <property type="project" value="UniProtKB-KW"/>
</dbReference>
<evidence type="ECO:0000256" key="21">
    <source>
        <dbReference type="PIRSR" id="PIRSR634016-4"/>
    </source>
</evidence>
<evidence type="ECO:0000256" key="3">
    <source>
        <dbReference type="ARBA" id="ARBA00004609"/>
    </source>
</evidence>
<dbReference type="Gene3D" id="2.60.40.1730">
    <property type="entry name" value="tricorn interacting facor f3 domain"/>
    <property type="match status" value="1"/>
</dbReference>
<dbReference type="InterPro" id="IPR050344">
    <property type="entry name" value="Peptidase_M1_aminopeptidases"/>
</dbReference>
<dbReference type="Pfam" id="PF01433">
    <property type="entry name" value="Peptidase_M1"/>
    <property type="match status" value="1"/>
</dbReference>
<dbReference type="InterPro" id="IPR027268">
    <property type="entry name" value="Peptidase_M4/M1_CTD_sf"/>
</dbReference>
<evidence type="ECO:0000256" key="18">
    <source>
        <dbReference type="ARBA" id="ARBA00023288"/>
    </source>
</evidence>
<keyword evidence="13" id="KW-1133">Transmembrane helix</keyword>
<sequence length="936" mass="106358">MSYLKVLFPLLVLLNGVKTDGDNEKQKYRLNGNLIPSTYEVEVTVMDNFGSTAQFFGNVKIRFRAKLQTSEITLHSNKLKFDATHIQISHDPPQTPIAVSDVTFNSALEMVTIKTQSPISINSSYILSVNNYEGFLDLDMNGFYRSYYNNSKGESEWIAVTQFQPTSARRAFPCFDEPQYKAKFDVVINHPLDYYAVSNAEIKTIETSTKSKKTIFNSSPIMSTYLVAFAVTKYAAMTVSTNNIKHSIWSSMETIRDSQYALSVSPKLLKVMENFTKIPYSVSGLTKLDQFSIPDFSAGAMENWGMVTYRETAILWDPYENSRRNKQRVGTVVAHELSHMLFGNLVTTKWWSSTWLNEGFATFFEYFSLAQIENDWELDLQFIIEEHQRVLVSDSLEKAKPLTNPNVFTPGDISGMFGSISYSKGGSVIRMMSLFLGETTFFDGLNLYLTDLKFNSSEPEDLFKKIQEKVEVSNQLPTNLSAIMNSWTEKHGFPMITVNKSDSNLILTQSQFFSNTTPPTKWYIPVTYTTSVEKKFSDLKAKKWMLPTESETVINGVWTPQVSWVILNVGVSAFVRVNYDDALWTGLQHALHKENFDGITPINRAQIVDDAMNLARADVLTYERAFNIISFLQKDNDYYPWQSAFNAFVYLRRRIDKESALGKSLDKHIQRMMNTLYKSVDFNNNNKRHVEMLKKAMALTWACQLSVSDCTSQAQALFTDYMTKNKTIDPNLRSVVYCTAVRTTGKSENWEYLWKKLEQSQRASESVTIISALGCTQNTNLLHRYLNESIKENSTIRRQDGQSVFNSVISGSSKGVAIGLQFLIDHFESISTSYGGMNALTSVINGLADRLTTKEDVARLEEFISKNRDKLKDAATAADTAIETAKKNLEWVVKNEKELMQYLQNTDEGKGNDSNKVKSTFVLVFTFVGVALKRWL</sequence>
<dbReference type="GO" id="GO:0005886">
    <property type="term" value="C:plasma membrane"/>
    <property type="evidence" value="ECO:0007669"/>
    <property type="project" value="UniProtKB-SubCell"/>
</dbReference>
<dbReference type="AlphaFoldDB" id="A0A1Y1MQF5"/>
<feature type="domain" description="ERAP1-like C-terminal" evidence="25">
    <location>
        <begin position="564"/>
        <end position="886"/>
    </location>
</feature>
<feature type="binding site" evidence="20">
    <location>
        <position position="358"/>
    </location>
    <ligand>
        <name>Zn(2+)</name>
        <dbReference type="ChEBI" id="CHEBI:29105"/>
        <note>catalytic</note>
    </ligand>
</feature>
<dbReference type="Pfam" id="PF11838">
    <property type="entry name" value="ERAP1_C"/>
    <property type="match status" value="1"/>
</dbReference>
<dbReference type="EMBL" id="GEZM01024182">
    <property type="protein sequence ID" value="JAV87892.1"/>
    <property type="molecule type" value="Transcribed_RNA"/>
</dbReference>
<comment type="similarity">
    <text evidence="4 22">Belongs to the peptidase M1 family.</text>
</comment>
<feature type="binding site" evidence="20">
    <location>
        <position position="335"/>
    </location>
    <ligand>
        <name>Zn(2+)</name>
        <dbReference type="ChEBI" id="CHEBI:29105"/>
        <note>catalytic</note>
    </ligand>
</feature>
<keyword evidence="6" id="KW-0336">GPI-anchor</keyword>
<evidence type="ECO:0000256" key="8">
    <source>
        <dbReference type="ARBA" id="ARBA00022692"/>
    </source>
</evidence>
<feature type="site" description="Transition state stabilizer" evidence="21">
    <location>
        <position position="422"/>
    </location>
</feature>
<dbReference type="EMBL" id="GEZM01024183">
    <property type="protein sequence ID" value="JAV87891.1"/>
    <property type="molecule type" value="Transcribed_RNA"/>
</dbReference>
<dbReference type="InterPro" id="IPR042097">
    <property type="entry name" value="Aminopeptidase_N-like_N_sf"/>
</dbReference>
<dbReference type="PANTHER" id="PTHR11533:SF301">
    <property type="entry name" value="AMINOPEPTIDASE"/>
    <property type="match status" value="1"/>
</dbReference>
<evidence type="ECO:0000313" key="27">
    <source>
        <dbReference type="EMBL" id="JAV87892.1"/>
    </source>
</evidence>
<evidence type="ECO:0000256" key="5">
    <source>
        <dbReference type="ARBA" id="ARBA00022475"/>
    </source>
</evidence>
<feature type="signal peptide" evidence="23">
    <location>
        <begin position="1"/>
        <end position="19"/>
    </location>
</feature>
<organism evidence="27">
    <name type="scientific">Photinus pyralis</name>
    <name type="common">Common eastern firefly</name>
    <name type="synonym">Lampyris pyralis</name>
    <dbReference type="NCBI Taxonomy" id="7054"/>
    <lineage>
        <taxon>Eukaryota</taxon>
        <taxon>Metazoa</taxon>
        <taxon>Ecdysozoa</taxon>
        <taxon>Arthropoda</taxon>
        <taxon>Hexapoda</taxon>
        <taxon>Insecta</taxon>
        <taxon>Pterygota</taxon>
        <taxon>Neoptera</taxon>
        <taxon>Endopterygota</taxon>
        <taxon>Coleoptera</taxon>
        <taxon>Polyphaga</taxon>
        <taxon>Elateriformia</taxon>
        <taxon>Elateroidea</taxon>
        <taxon>Lampyridae</taxon>
        <taxon>Lampyrinae</taxon>
        <taxon>Photinus</taxon>
    </lineage>
</organism>
<dbReference type="FunFam" id="2.60.40.1910:FF:000008">
    <property type="entry name" value="Aminopeptidase"/>
    <property type="match status" value="1"/>
</dbReference>
<keyword evidence="5" id="KW-1003">Cell membrane</keyword>
<dbReference type="InterPro" id="IPR034016">
    <property type="entry name" value="M1_APN-typ"/>
</dbReference>
<dbReference type="InterPro" id="IPR045357">
    <property type="entry name" value="Aminopeptidase_N-like_N"/>
</dbReference>
<dbReference type="SUPFAM" id="SSF55486">
    <property type="entry name" value="Metalloproteases ('zincins'), catalytic domain"/>
    <property type="match status" value="1"/>
</dbReference>
<dbReference type="FunFam" id="1.10.390.10:FF:000016">
    <property type="entry name" value="Glutamyl aminopeptidase"/>
    <property type="match status" value="1"/>
</dbReference>
<evidence type="ECO:0000256" key="22">
    <source>
        <dbReference type="RuleBase" id="RU364040"/>
    </source>
</evidence>
<dbReference type="GO" id="GO:0005737">
    <property type="term" value="C:cytoplasm"/>
    <property type="evidence" value="ECO:0007669"/>
    <property type="project" value="TreeGrafter"/>
</dbReference>
<dbReference type="PANTHER" id="PTHR11533">
    <property type="entry name" value="PROTEASE M1 ZINC METALLOPROTEASE"/>
    <property type="match status" value="1"/>
</dbReference>
<keyword evidence="9 20" id="KW-0479">Metal-binding</keyword>
<evidence type="ECO:0000256" key="4">
    <source>
        <dbReference type="ARBA" id="ARBA00010136"/>
    </source>
</evidence>
<evidence type="ECO:0000256" key="12">
    <source>
        <dbReference type="ARBA" id="ARBA00022833"/>
    </source>
</evidence>
<evidence type="ECO:0000259" key="26">
    <source>
        <dbReference type="Pfam" id="PF17900"/>
    </source>
</evidence>
<feature type="domain" description="Aminopeptidase N-like N-terminal" evidence="26">
    <location>
        <begin position="36"/>
        <end position="226"/>
    </location>
</feature>
<evidence type="ECO:0000256" key="2">
    <source>
        <dbReference type="ARBA" id="ARBA00004167"/>
    </source>
</evidence>
<keyword evidence="10 23" id="KW-0732">Signal</keyword>
<keyword evidence="16" id="KW-1015">Disulfide bond</keyword>
<dbReference type="PRINTS" id="PR00756">
    <property type="entry name" value="ALADIPTASE"/>
</dbReference>
<protein>
    <recommendedName>
        <fullName evidence="22">Aminopeptidase</fullName>
        <ecNumber evidence="22">3.4.11.-</ecNumber>
    </recommendedName>
</protein>
<evidence type="ECO:0000256" key="1">
    <source>
        <dbReference type="ARBA" id="ARBA00000098"/>
    </source>
</evidence>
<dbReference type="SUPFAM" id="SSF63737">
    <property type="entry name" value="Leukotriene A4 hydrolase N-terminal domain"/>
    <property type="match status" value="1"/>
</dbReference>
<keyword evidence="11 22" id="KW-0378">Hydrolase</keyword>
<evidence type="ECO:0000256" key="15">
    <source>
        <dbReference type="ARBA" id="ARBA00023136"/>
    </source>
</evidence>
<dbReference type="Gene3D" id="2.60.40.1910">
    <property type="match status" value="1"/>
</dbReference>
<evidence type="ECO:0000256" key="14">
    <source>
        <dbReference type="ARBA" id="ARBA00023049"/>
    </source>
</evidence>
<feature type="active site" description="Proton acceptor" evidence="19">
    <location>
        <position position="336"/>
    </location>
</feature>
<dbReference type="GO" id="GO:0006508">
    <property type="term" value="P:proteolysis"/>
    <property type="evidence" value="ECO:0007669"/>
    <property type="project" value="UniProtKB-KW"/>
</dbReference>
<evidence type="ECO:0000256" key="19">
    <source>
        <dbReference type="PIRSR" id="PIRSR634016-1"/>
    </source>
</evidence>
<evidence type="ECO:0000256" key="9">
    <source>
        <dbReference type="ARBA" id="ARBA00022723"/>
    </source>
</evidence>
<dbReference type="Pfam" id="PF17900">
    <property type="entry name" value="Peptidase_M1_N"/>
    <property type="match status" value="1"/>
</dbReference>
<accession>A0A1Y1MQF5</accession>
<evidence type="ECO:0000256" key="10">
    <source>
        <dbReference type="ARBA" id="ARBA00022729"/>
    </source>
</evidence>
<evidence type="ECO:0000256" key="7">
    <source>
        <dbReference type="ARBA" id="ARBA00022670"/>
    </source>
</evidence>
<dbReference type="InterPro" id="IPR001930">
    <property type="entry name" value="Peptidase_M1"/>
</dbReference>
<dbReference type="FunFam" id="2.60.40.1730:FF:000013">
    <property type="entry name" value="Aminopeptidase"/>
    <property type="match status" value="1"/>
</dbReference>
<feature type="chain" id="PRO_5011907491" description="Aminopeptidase" evidence="23">
    <location>
        <begin position="20"/>
        <end position="936"/>
    </location>
</feature>
<dbReference type="GO" id="GO:0070006">
    <property type="term" value="F:metalloaminopeptidase activity"/>
    <property type="evidence" value="ECO:0007669"/>
    <property type="project" value="TreeGrafter"/>
</dbReference>
<dbReference type="FunFam" id="1.25.50.20:FF:000001">
    <property type="entry name" value="Aminopeptidase"/>
    <property type="match status" value="1"/>
</dbReference>
<keyword evidence="8" id="KW-0812">Transmembrane</keyword>
<keyword evidence="18" id="KW-0449">Lipoprotein</keyword>
<dbReference type="InterPro" id="IPR014782">
    <property type="entry name" value="Peptidase_M1_dom"/>
</dbReference>
<dbReference type="GO" id="GO:0043171">
    <property type="term" value="P:peptide catabolic process"/>
    <property type="evidence" value="ECO:0007669"/>
    <property type="project" value="TreeGrafter"/>
</dbReference>
<evidence type="ECO:0000256" key="11">
    <source>
        <dbReference type="ARBA" id="ARBA00022801"/>
    </source>
</evidence>
<keyword evidence="12 20" id="KW-0862">Zinc</keyword>
<evidence type="ECO:0000256" key="23">
    <source>
        <dbReference type="SAM" id="SignalP"/>
    </source>
</evidence>
<dbReference type="GO" id="GO:0005615">
    <property type="term" value="C:extracellular space"/>
    <property type="evidence" value="ECO:0007669"/>
    <property type="project" value="TreeGrafter"/>
</dbReference>
<dbReference type="EC" id="3.4.11.-" evidence="22"/>
<comment type="subcellular location">
    <subcellularLocation>
        <location evidence="3">Cell membrane</location>
        <topology evidence="3">Lipid-anchor</topology>
        <topology evidence="3">GPI-anchor</topology>
    </subcellularLocation>
    <subcellularLocation>
        <location evidence="2">Membrane</location>
        <topology evidence="2">Single-pass membrane protein</topology>
    </subcellularLocation>
</comment>
<evidence type="ECO:0000256" key="13">
    <source>
        <dbReference type="ARBA" id="ARBA00022989"/>
    </source>
</evidence>